<name>A0A067ME54_BOTB1</name>
<keyword evidence="3" id="KW-1185">Reference proteome</keyword>
<sequence>MYLHQQDPAPSPYGQYPGGHPSSSYSHRHAPPDRQASPVIDSNGFRNWFNSHLATLAANNKLIIPQIAFIARKHPPHYADIVAHCIELHIRKPAPTADASLGLFHAPKTLRRTRPPWGSCFRVFAHTQPRYPFKRRPSIIQPLSAAVLDAFGTILWSARRFLALVTSGSLFMHRLVLRRSAIQLEVQAHLLIVIHIPTSKF</sequence>
<proteinExistence type="predicted"/>
<dbReference type="HOGENOM" id="CLU_1360216_0_0_1"/>
<accession>A0A067ME54</accession>
<reference evidence="3" key="1">
    <citation type="journal article" date="2014" name="Proc. Natl. Acad. Sci. U.S.A.">
        <title>Extensive sampling of basidiomycete genomes demonstrates inadequacy of the white-rot/brown-rot paradigm for wood decay fungi.</title>
        <authorList>
            <person name="Riley R."/>
            <person name="Salamov A.A."/>
            <person name="Brown D.W."/>
            <person name="Nagy L.G."/>
            <person name="Floudas D."/>
            <person name="Held B.W."/>
            <person name="Levasseur A."/>
            <person name="Lombard V."/>
            <person name="Morin E."/>
            <person name="Otillar R."/>
            <person name="Lindquist E.A."/>
            <person name="Sun H."/>
            <person name="LaButti K.M."/>
            <person name="Schmutz J."/>
            <person name="Jabbour D."/>
            <person name="Luo H."/>
            <person name="Baker S.E."/>
            <person name="Pisabarro A.G."/>
            <person name="Walton J.D."/>
            <person name="Blanchette R.A."/>
            <person name="Henrissat B."/>
            <person name="Martin F."/>
            <person name="Cullen D."/>
            <person name="Hibbett D.S."/>
            <person name="Grigoriev I.V."/>
        </authorList>
    </citation>
    <scope>NUCLEOTIDE SEQUENCE [LARGE SCALE GENOMIC DNA]</scope>
    <source>
        <strain evidence="3">FD-172 SS1</strain>
    </source>
</reference>
<evidence type="ECO:0000313" key="3">
    <source>
        <dbReference type="Proteomes" id="UP000027195"/>
    </source>
</evidence>
<dbReference type="OrthoDB" id="2129491at2759"/>
<feature type="region of interest" description="Disordered" evidence="1">
    <location>
        <begin position="1"/>
        <end position="37"/>
    </location>
</feature>
<dbReference type="Gene3D" id="1.25.40.90">
    <property type="match status" value="1"/>
</dbReference>
<evidence type="ECO:0000256" key="1">
    <source>
        <dbReference type="SAM" id="MobiDB-lite"/>
    </source>
</evidence>
<gene>
    <name evidence="2" type="ORF">BOTBODRAFT_178751</name>
</gene>
<protein>
    <recommendedName>
        <fullName evidence="4">CID domain-containing protein</fullName>
    </recommendedName>
</protein>
<dbReference type="InParanoid" id="A0A067ME54"/>
<evidence type="ECO:0000313" key="2">
    <source>
        <dbReference type="EMBL" id="KDQ09836.1"/>
    </source>
</evidence>
<dbReference type="EMBL" id="KL198074">
    <property type="protein sequence ID" value="KDQ09836.1"/>
    <property type="molecule type" value="Genomic_DNA"/>
</dbReference>
<dbReference type="InterPro" id="IPR008942">
    <property type="entry name" value="ENTH_VHS"/>
</dbReference>
<dbReference type="Proteomes" id="UP000027195">
    <property type="component" value="Unassembled WGS sequence"/>
</dbReference>
<evidence type="ECO:0008006" key="4">
    <source>
        <dbReference type="Google" id="ProtNLM"/>
    </source>
</evidence>
<dbReference type="AlphaFoldDB" id="A0A067ME54"/>
<organism evidence="2 3">
    <name type="scientific">Botryobasidium botryosum (strain FD-172 SS1)</name>
    <dbReference type="NCBI Taxonomy" id="930990"/>
    <lineage>
        <taxon>Eukaryota</taxon>
        <taxon>Fungi</taxon>
        <taxon>Dikarya</taxon>
        <taxon>Basidiomycota</taxon>
        <taxon>Agaricomycotina</taxon>
        <taxon>Agaricomycetes</taxon>
        <taxon>Cantharellales</taxon>
        <taxon>Botryobasidiaceae</taxon>
        <taxon>Botryobasidium</taxon>
    </lineage>
</organism>